<dbReference type="GO" id="GO:0000049">
    <property type="term" value="F:tRNA binding"/>
    <property type="evidence" value="ECO:0007669"/>
    <property type="project" value="UniProtKB-KW"/>
</dbReference>
<keyword evidence="7 9" id="KW-0687">Ribonucleoprotein</keyword>
<dbReference type="Proteomes" id="UP000092093">
    <property type="component" value="Unassembled WGS sequence"/>
</dbReference>
<gene>
    <name evidence="9" type="primary">rplA</name>
    <name evidence="9" type="synonym">rpl1</name>
    <name evidence="11" type="ORF">AN484_25855</name>
</gene>
<dbReference type="InterPro" id="IPR002143">
    <property type="entry name" value="Ribosomal_uL1"/>
</dbReference>
<keyword evidence="3 9" id="KW-0699">rRNA-binding</keyword>
<dbReference type="GO" id="GO:0019843">
    <property type="term" value="F:rRNA binding"/>
    <property type="evidence" value="ECO:0007669"/>
    <property type="project" value="UniProtKB-UniRule"/>
</dbReference>
<evidence type="ECO:0000256" key="2">
    <source>
        <dbReference type="ARBA" id="ARBA00022491"/>
    </source>
</evidence>
<dbReference type="Pfam" id="PF00687">
    <property type="entry name" value="Ribosomal_L1"/>
    <property type="match status" value="1"/>
</dbReference>
<dbReference type="GO" id="GO:0015934">
    <property type="term" value="C:large ribosomal subunit"/>
    <property type="evidence" value="ECO:0007669"/>
    <property type="project" value="InterPro"/>
</dbReference>
<protein>
    <recommendedName>
        <fullName evidence="8 9">Large ribosomal subunit protein uL1</fullName>
    </recommendedName>
</protein>
<keyword evidence="4 9" id="KW-0810">Translation regulation</keyword>
<dbReference type="HAMAP" id="MF_01318_B">
    <property type="entry name" value="Ribosomal_uL1_B"/>
    <property type="match status" value="1"/>
</dbReference>
<evidence type="ECO:0000256" key="3">
    <source>
        <dbReference type="ARBA" id="ARBA00022730"/>
    </source>
</evidence>
<dbReference type="PROSITE" id="PS01199">
    <property type="entry name" value="RIBOSOMAL_L1"/>
    <property type="match status" value="1"/>
</dbReference>
<evidence type="ECO:0000256" key="4">
    <source>
        <dbReference type="ARBA" id="ARBA00022845"/>
    </source>
</evidence>
<name>A0A1B7WGD6_APHFL</name>
<evidence type="ECO:0000256" key="8">
    <source>
        <dbReference type="ARBA" id="ARBA00035241"/>
    </source>
</evidence>
<keyword evidence="6 9" id="KW-0689">Ribosomal protein</keyword>
<accession>A0A1B7WGD6</accession>
<evidence type="ECO:0000256" key="9">
    <source>
        <dbReference type="HAMAP-Rule" id="MF_01318"/>
    </source>
</evidence>
<sequence length="236" mass="24618">MSKKPSKRYRAALQVADLKAKYDVTQAAEIIKKMPGAKFDETVEISAFLGVDPKQSDQMVRGTVSLPNGSGKKIKVLAFTENPAEALAAGADYAGLADLIAKVNGGFLDFDVAISTVSAMKDVRQVARVLGPKGLMPNPKSGTVSDDLAKTIKEVKAGRVEFKMDKTGNIVIVVGKKSFTAAQLTENAQAALAALVKAQPAGFSGGRFIKSITLSASMSPGVAVDLKPYSAAVATA</sequence>
<dbReference type="PANTHER" id="PTHR36427:SF3">
    <property type="entry name" value="LARGE RIBOSOMAL SUBUNIT PROTEIN UL1M"/>
    <property type="match status" value="1"/>
</dbReference>
<organism evidence="11 12">
    <name type="scientific">Aphanizomenon flos-aquae WA102</name>
    <dbReference type="NCBI Taxonomy" id="1710896"/>
    <lineage>
        <taxon>Bacteria</taxon>
        <taxon>Bacillati</taxon>
        <taxon>Cyanobacteriota</taxon>
        <taxon>Cyanophyceae</taxon>
        <taxon>Nostocales</taxon>
        <taxon>Aphanizomenonaceae</taxon>
        <taxon>Aphanizomenon</taxon>
    </lineage>
</organism>
<dbReference type="EMBL" id="LJOW01000329">
    <property type="protein sequence ID" value="OBQ36188.1"/>
    <property type="molecule type" value="Genomic_DNA"/>
</dbReference>
<keyword evidence="9" id="KW-0820">tRNA-binding</keyword>
<keyword evidence="5 9" id="KW-0694">RNA-binding</keyword>
<evidence type="ECO:0000256" key="1">
    <source>
        <dbReference type="ARBA" id="ARBA00010531"/>
    </source>
</evidence>
<comment type="subunit">
    <text evidence="9">Part of the 50S ribosomal subunit.</text>
</comment>
<dbReference type="InterPro" id="IPR005878">
    <property type="entry name" value="Ribosom_uL1_bac-type"/>
</dbReference>
<dbReference type="GO" id="GO:0003735">
    <property type="term" value="F:structural constituent of ribosome"/>
    <property type="evidence" value="ECO:0007669"/>
    <property type="project" value="InterPro"/>
</dbReference>
<dbReference type="NCBIfam" id="TIGR01169">
    <property type="entry name" value="rplA_bact"/>
    <property type="match status" value="1"/>
</dbReference>
<dbReference type="PIRSF" id="PIRSF002155">
    <property type="entry name" value="Ribosomal_L1"/>
    <property type="match status" value="1"/>
</dbReference>
<dbReference type="CDD" id="cd00403">
    <property type="entry name" value="Ribosomal_L1"/>
    <property type="match status" value="1"/>
</dbReference>
<dbReference type="InterPro" id="IPR023673">
    <property type="entry name" value="Ribosomal_uL1_CS"/>
</dbReference>
<dbReference type="Gene3D" id="3.40.50.790">
    <property type="match status" value="1"/>
</dbReference>
<keyword evidence="2 9" id="KW-0678">Repressor</keyword>
<dbReference type="AlphaFoldDB" id="A0A1B7WGD6"/>
<evidence type="ECO:0000256" key="10">
    <source>
        <dbReference type="RuleBase" id="RU000659"/>
    </source>
</evidence>
<comment type="function">
    <text evidence="9">Binds directly to 23S rRNA. The L1 stalk is quite mobile in the ribosome, and is involved in E site tRNA release.</text>
</comment>
<proteinExistence type="inferred from homology"/>
<dbReference type="PATRIC" id="fig|1710896.3.peg.2899"/>
<dbReference type="GO" id="GO:0006412">
    <property type="term" value="P:translation"/>
    <property type="evidence" value="ECO:0007669"/>
    <property type="project" value="UniProtKB-UniRule"/>
</dbReference>
<evidence type="ECO:0000313" key="12">
    <source>
        <dbReference type="Proteomes" id="UP000092093"/>
    </source>
</evidence>
<dbReference type="GO" id="GO:0006417">
    <property type="term" value="P:regulation of translation"/>
    <property type="evidence" value="ECO:0007669"/>
    <property type="project" value="UniProtKB-KW"/>
</dbReference>
<evidence type="ECO:0000256" key="5">
    <source>
        <dbReference type="ARBA" id="ARBA00022884"/>
    </source>
</evidence>
<reference evidence="11 12" key="1">
    <citation type="submission" date="2015-09" db="EMBL/GenBank/DDBJ databases">
        <title>Aphanizomenon flos-aquae WA102.</title>
        <authorList>
            <person name="Driscoll C."/>
        </authorList>
    </citation>
    <scope>NUCLEOTIDE SEQUENCE [LARGE SCALE GENOMIC DNA]</scope>
    <source>
        <strain evidence="11">WA102</strain>
    </source>
</reference>
<evidence type="ECO:0000256" key="7">
    <source>
        <dbReference type="ARBA" id="ARBA00023274"/>
    </source>
</evidence>
<comment type="caution">
    <text evidence="11">The sequence shown here is derived from an EMBL/GenBank/DDBJ whole genome shotgun (WGS) entry which is preliminary data.</text>
</comment>
<dbReference type="PANTHER" id="PTHR36427">
    <property type="entry name" value="54S RIBOSOMAL PROTEIN L1, MITOCHONDRIAL"/>
    <property type="match status" value="1"/>
</dbReference>
<dbReference type="Gene3D" id="3.30.190.20">
    <property type="match status" value="1"/>
</dbReference>
<comment type="similarity">
    <text evidence="1 9 10">Belongs to the universal ribosomal protein uL1 family.</text>
</comment>
<comment type="function">
    <text evidence="9">Protein L1 is also a translational repressor protein, it controls the translation of the L11 operon by binding to its mRNA.</text>
</comment>
<dbReference type="InterPro" id="IPR016095">
    <property type="entry name" value="Ribosomal_uL1_3-a/b-sand"/>
</dbReference>
<dbReference type="InterPro" id="IPR023674">
    <property type="entry name" value="Ribosomal_uL1-like"/>
</dbReference>
<dbReference type="InterPro" id="IPR028364">
    <property type="entry name" value="Ribosomal_uL1/biogenesis"/>
</dbReference>
<dbReference type="SUPFAM" id="SSF56808">
    <property type="entry name" value="Ribosomal protein L1"/>
    <property type="match status" value="1"/>
</dbReference>
<dbReference type="FunFam" id="3.40.50.790:FF:000001">
    <property type="entry name" value="50S ribosomal protein L1"/>
    <property type="match status" value="1"/>
</dbReference>
<evidence type="ECO:0000313" key="11">
    <source>
        <dbReference type="EMBL" id="OBQ36188.1"/>
    </source>
</evidence>
<evidence type="ECO:0000256" key="6">
    <source>
        <dbReference type="ARBA" id="ARBA00022980"/>
    </source>
</evidence>